<keyword evidence="2" id="KW-1185">Reference proteome</keyword>
<dbReference type="AlphaFoldDB" id="A0A852ZB47"/>
<dbReference type="Proteomes" id="UP000579605">
    <property type="component" value="Unassembled WGS sequence"/>
</dbReference>
<protein>
    <submittedName>
        <fullName evidence="1">Uncharacterized protein</fullName>
    </submittedName>
</protein>
<organism evidence="1 2">
    <name type="scientific">Actinopolymorpha rutila</name>
    <dbReference type="NCBI Taxonomy" id="446787"/>
    <lineage>
        <taxon>Bacteria</taxon>
        <taxon>Bacillati</taxon>
        <taxon>Actinomycetota</taxon>
        <taxon>Actinomycetes</taxon>
        <taxon>Propionibacteriales</taxon>
        <taxon>Actinopolymorphaceae</taxon>
        <taxon>Actinopolymorpha</taxon>
    </lineage>
</organism>
<sequence>MSSPHDTAECTGHHDLVRDFGGDRPRIVVLCGSTRFYEEFRRQNLRLTLDGAIVLSIGCDTRSDGDLFGMGGRDESDDVGELNELKARLDALHLRKIDLADEVLVLNIGGYVGESTSREIAYATTIGKPVQYLHPVHQDARKAFS</sequence>
<evidence type="ECO:0000313" key="1">
    <source>
        <dbReference type="EMBL" id="NYH90134.1"/>
    </source>
</evidence>
<dbReference type="EMBL" id="JACBZH010000001">
    <property type="protein sequence ID" value="NYH90134.1"/>
    <property type="molecule type" value="Genomic_DNA"/>
</dbReference>
<name>A0A852ZB47_9ACTN</name>
<evidence type="ECO:0000313" key="2">
    <source>
        <dbReference type="Proteomes" id="UP000579605"/>
    </source>
</evidence>
<accession>A0A852ZB47</accession>
<gene>
    <name evidence="1" type="ORF">F4554_002772</name>
</gene>
<dbReference type="RefSeq" id="WP_238341296.1">
    <property type="nucleotide sequence ID" value="NZ_BAAARR010000024.1"/>
</dbReference>
<proteinExistence type="predicted"/>
<comment type="caution">
    <text evidence="1">The sequence shown here is derived from an EMBL/GenBank/DDBJ whole genome shotgun (WGS) entry which is preliminary data.</text>
</comment>
<reference evidence="1 2" key="1">
    <citation type="submission" date="2020-07" db="EMBL/GenBank/DDBJ databases">
        <title>Sequencing the genomes of 1000 actinobacteria strains.</title>
        <authorList>
            <person name="Klenk H.-P."/>
        </authorList>
    </citation>
    <scope>NUCLEOTIDE SEQUENCE [LARGE SCALE GENOMIC DNA]</scope>
    <source>
        <strain evidence="1 2">DSM 18448</strain>
    </source>
</reference>